<sequence length="492" mass="56674">MADNIALNFDRIAPEILKENNISNTDSNSSVAKKVTDQYENIVLEREQQERLDTITNDLFEIRSILYSGNSSESDIDTALSRYKNLMTKENLAFLYSIDRKWSNDAISINSHIHEYEVSKELVTHEYYEEQLHVLAKYSHDISLKYHREGMSGYMEFYKETTKILNDYGSYIGDIIDDGKKTLLKEHKLINDLHSVTKKYIPDLDADTGFIYKSDIEVVPGKINGLYNVVIDGKIIESDVSYKSAVTSLNGFFSAFDKPINGTKFIKQIIPENDKDGNVIRLTGKVRQFVVPDNVFTYLEINNYAKDYESNVSGSLTELNKINIFINNEYIDAINKINLKEYAGLKGNIKDALDNSRISSGGDHITIYQKITYDYDGWKAKIIVRYEEISKSEYDKYMRDDPEVYVKTWAKWKPTVTSERIPLNADTSIKVSSTTLNILTTRLDGMKKELQLSIDEFSQHYSTKNSNYENMVKNITNMILDLFNEIKSMLRN</sequence>
<dbReference type="EMBL" id="VXKB01000002">
    <property type="protein sequence ID" value="KAA8715433.1"/>
    <property type="molecule type" value="Genomic_DNA"/>
</dbReference>
<protein>
    <recommendedName>
        <fullName evidence="3">IpaD/SipD/SspD family type III secretion system needle tip protein</fullName>
    </recommendedName>
</protein>
<evidence type="ECO:0008006" key="3">
    <source>
        <dbReference type="Google" id="ProtNLM"/>
    </source>
</evidence>
<dbReference type="AlphaFoldDB" id="A0A5M9R4E6"/>
<dbReference type="SUPFAM" id="SSF140693">
    <property type="entry name" value="IpaD-like"/>
    <property type="match status" value="1"/>
</dbReference>
<dbReference type="Gene3D" id="1.20.1710.10">
    <property type="entry name" value="IpaD-like"/>
    <property type="match status" value="1"/>
</dbReference>
<evidence type="ECO:0000313" key="2">
    <source>
        <dbReference type="Proteomes" id="UP000322181"/>
    </source>
</evidence>
<dbReference type="InterPro" id="IPR036708">
    <property type="entry name" value="BipD-like_sf"/>
</dbReference>
<accession>A0A5M9R4E6</accession>
<organism evidence="1 2">
    <name type="scientific">Morganella psychrotolerans</name>
    <dbReference type="NCBI Taxonomy" id="368603"/>
    <lineage>
        <taxon>Bacteria</taxon>
        <taxon>Pseudomonadati</taxon>
        <taxon>Pseudomonadota</taxon>
        <taxon>Gammaproteobacteria</taxon>
        <taxon>Enterobacterales</taxon>
        <taxon>Morganellaceae</taxon>
        <taxon>Morganella</taxon>
    </lineage>
</organism>
<evidence type="ECO:0000313" key="1">
    <source>
        <dbReference type="EMBL" id="KAA8715433.1"/>
    </source>
</evidence>
<gene>
    <name evidence="1" type="ORF">F4V73_10680</name>
</gene>
<comment type="caution">
    <text evidence="1">The sequence shown here is derived from an EMBL/GenBank/DDBJ whole genome shotgun (WGS) entry which is preliminary data.</text>
</comment>
<name>A0A5M9R4E6_9GAMM</name>
<proteinExistence type="predicted"/>
<dbReference type="RefSeq" id="WP_150384905.1">
    <property type="nucleotide sequence ID" value="NZ_BAAAFS010000002.1"/>
</dbReference>
<dbReference type="Proteomes" id="UP000322181">
    <property type="component" value="Unassembled WGS sequence"/>
</dbReference>
<reference evidence="1 2" key="1">
    <citation type="submission" date="2019-09" db="EMBL/GenBank/DDBJ databases">
        <title>Draft genome sequence of various Type strains from the CCUG.</title>
        <authorList>
            <person name="Pineiro-Iglesias B."/>
            <person name="Tunovic T."/>
            <person name="Unosson C."/>
            <person name="Inganas E."/>
            <person name="Ohlen M."/>
            <person name="Cardew S."/>
            <person name="Jensie-Markopoulos S."/>
            <person name="Salva-Serra F."/>
            <person name="Jaen-Luchoro D."/>
            <person name="Karlsson R."/>
            <person name="Svensson-Stadler L."/>
            <person name="Chun J."/>
            <person name="Moore E."/>
        </authorList>
    </citation>
    <scope>NUCLEOTIDE SEQUENCE [LARGE SCALE GENOMIC DNA]</scope>
    <source>
        <strain evidence="1 2">CCUG 53682T</strain>
    </source>
</reference>